<comment type="caution">
    <text evidence="3">The sequence shown here is derived from an EMBL/GenBank/DDBJ whole genome shotgun (WGS) entry which is preliminary data.</text>
</comment>
<keyword evidence="4" id="KW-1185">Reference proteome</keyword>
<name>A0ABS7ZRW1_9GAMM</name>
<accession>A0ABS7ZRW1</accession>
<protein>
    <recommendedName>
        <fullName evidence="2">ATP-grasp fold RimK-type domain-containing protein</fullName>
    </recommendedName>
</protein>
<dbReference type="RefSeq" id="WP_225675527.1">
    <property type="nucleotide sequence ID" value="NZ_JAEDAH010000083.1"/>
</dbReference>
<evidence type="ECO:0000259" key="2">
    <source>
        <dbReference type="Pfam" id="PF08443"/>
    </source>
</evidence>
<evidence type="ECO:0000313" key="3">
    <source>
        <dbReference type="EMBL" id="MCA6064498.1"/>
    </source>
</evidence>
<gene>
    <name evidence="3" type="ORF">I9W95_12860</name>
</gene>
<evidence type="ECO:0000313" key="4">
    <source>
        <dbReference type="Proteomes" id="UP000714380"/>
    </source>
</evidence>
<dbReference type="InterPro" id="IPR013651">
    <property type="entry name" value="ATP-grasp_RimK-type"/>
</dbReference>
<evidence type="ECO:0000256" key="1">
    <source>
        <dbReference type="SAM" id="MobiDB-lite"/>
    </source>
</evidence>
<dbReference type="Pfam" id="PF08443">
    <property type="entry name" value="RimK"/>
    <property type="match status" value="1"/>
</dbReference>
<feature type="region of interest" description="Disordered" evidence="1">
    <location>
        <begin position="257"/>
        <end position="276"/>
    </location>
</feature>
<reference evidence="3 4" key="1">
    <citation type="submission" date="2020-12" db="EMBL/GenBank/DDBJ databases">
        <title>Novel Thalassolituus-related marine hydrocarbonoclastic bacteria mediated algae-derived hydrocarbons mineralization in twilight zone of the northern South China Sea.</title>
        <authorList>
            <person name="Dong C."/>
        </authorList>
    </citation>
    <scope>NUCLEOTIDE SEQUENCE [LARGE SCALE GENOMIC DNA]</scope>
    <source>
        <strain evidence="3 4">IMCC1826</strain>
    </source>
</reference>
<proteinExistence type="predicted"/>
<sequence>MQLITFDPYRTLSYARTEYIKPELMNNHLDRLIAADGILFPQYWQVNALLYGLKKRIFPSPASYYIGHDKVEMTRCFQSIAADAVPWTIIDANTPYAAERVWDDMPLPFVAKIPRSSMGDGVYLIENRSDWNRYLAKTPVIYAQEYLPIDRDLRIVWVGKQVVGGYWRIQAEQGFYNNVSKGGQAEMGILPVEAVALVERLALALDIDHGGFDIAMVGHRPYVFEFNRIFGNKGMPGLQQKVDRAIETYLASIWTDNDEPGPVKPQRSGRGWSEAG</sequence>
<dbReference type="Proteomes" id="UP000714380">
    <property type="component" value="Unassembled WGS sequence"/>
</dbReference>
<dbReference type="PANTHER" id="PTHR21621">
    <property type="entry name" value="RIBOSOMAL PROTEIN S6 MODIFICATION PROTEIN"/>
    <property type="match status" value="1"/>
</dbReference>
<organism evidence="3 4">
    <name type="scientific">Thalassolituus marinus</name>
    <dbReference type="NCBI Taxonomy" id="671053"/>
    <lineage>
        <taxon>Bacteria</taxon>
        <taxon>Pseudomonadati</taxon>
        <taxon>Pseudomonadota</taxon>
        <taxon>Gammaproteobacteria</taxon>
        <taxon>Oceanospirillales</taxon>
        <taxon>Oceanospirillaceae</taxon>
        <taxon>Thalassolituus</taxon>
    </lineage>
</organism>
<dbReference type="PANTHER" id="PTHR21621:SF0">
    <property type="entry name" value="BETA-CITRYLGLUTAMATE SYNTHASE B-RELATED"/>
    <property type="match status" value="1"/>
</dbReference>
<dbReference type="SUPFAM" id="SSF56059">
    <property type="entry name" value="Glutathione synthetase ATP-binding domain-like"/>
    <property type="match status" value="1"/>
</dbReference>
<feature type="domain" description="ATP-grasp fold RimK-type" evidence="2">
    <location>
        <begin position="105"/>
        <end position="235"/>
    </location>
</feature>
<dbReference type="EMBL" id="JAEDAH010000083">
    <property type="protein sequence ID" value="MCA6064498.1"/>
    <property type="molecule type" value="Genomic_DNA"/>
</dbReference>
<dbReference type="Gene3D" id="3.30.470.20">
    <property type="entry name" value="ATP-grasp fold, B domain"/>
    <property type="match status" value="1"/>
</dbReference>